<comment type="caution">
    <text evidence="2">The sequence shown here is derived from an EMBL/GenBank/DDBJ whole genome shotgun (WGS) entry which is preliminary data.</text>
</comment>
<dbReference type="RefSeq" id="WP_109759822.1">
    <property type="nucleotide sequence ID" value="NZ_CP034588.1"/>
</dbReference>
<dbReference type="EMBL" id="QGGV01000006">
    <property type="protein sequence ID" value="PWK55749.1"/>
    <property type="molecule type" value="Genomic_DNA"/>
</dbReference>
<organism evidence="2 3">
    <name type="scientific">Silicimonas algicola</name>
    <dbReference type="NCBI Taxonomy" id="1826607"/>
    <lineage>
        <taxon>Bacteria</taxon>
        <taxon>Pseudomonadati</taxon>
        <taxon>Pseudomonadota</taxon>
        <taxon>Alphaproteobacteria</taxon>
        <taxon>Rhodobacterales</taxon>
        <taxon>Paracoccaceae</taxon>
    </lineage>
</organism>
<protein>
    <submittedName>
        <fullName evidence="2">Broad specificity phosphatase PhoE</fullName>
    </submittedName>
</protein>
<name>A0A316G4C8_9RHOB</name>
<dbReference type="InterPro" id="IPR013078">
    <property type="entry name" value="His_Pase_superF_clade-1"/>
</dbReference>
<dbReference type="Proteomes" id="UP000245390">
    <property type="component" value="Unassembled WGS sequence"/>
</dbReference>
<keyword evidence="3" id="KW-1185">Reference proteome</keyword>
<dbReference type="InterPro" id="IPR029033">
    <property type="entry name" value="His_PPase_superfam"/>
</dbReference>
<dbReference type="Pfam" id="PF00300">
    <property type="entry name" value="His_Phos_1"/>
    <property type="match status" value="1"/>
</dbReference>
<dbReference type="InterPro" id="IPR051021">
    <property type="entry name" value="Mito_Ser/Thr_phosphatase"/>
</dbReference>
<evidence type="ECO:0000256" key="1">
    <source>
        <dbReference type="ARBA" id="ARBA00022801"/>
    </source>
</evidence>
<dbReference type="Gene3D" id="3.40.50.1240">
    <property type="entry name" value="Phosphoglycerate mutase-like"/>
    <property type="match status" value="1"/>
</dbReference>
<dbReference type="KEGG" id="salo:EF888_16215"/>
<proteinExistence type="predicted"/>
<evidence type="ECO:0000313" key="2">
    <source>
        <dbReference type="EMBL" id="PWK55749.1"/>
    </source>
</evidence>
<reference evidence="2 3" key="1">
    <citation type="submission" date="2018-05" db="EMBL/GenBank/DDBJ databases">
        <title>Genomic Encyclopedia of Type Strains, Phase IV (KMG-IV): sequencing the most valuable type-strain genomes for metagenomic binning, comparative biology and taxonomic classification.</title>
        <authorList>
            <person name="Goeker M."/>
        </authorList>
    </citation>
    <scope>NUCLEOTIDE SEQUENCE [LARGE SCALE GENOMIC DNA]</scope>
    <source>
        <strain evidence="2 3">DSM 103371</strain>
    </source>
</reference>
<accession>A0A316G4C8</accession>
<keyword evidence="1" id="KW-0378">Hydrolase</keyword>
<dbReference type="PANTHER" id="PTHR20935">
    <property type="entry name" value="PHOSPHOGLYCERATE MUTASE-RELATED"/>
    <property type="match status" value="1"/>
</dbReference>
<sequence>MGEIILVRHGQANSGALTEADYDRLSDLGHRQAAWLGEWMRENDYAFDHVLAGTMRRHRETAAAMKIAPDEDARLNELDYYTLSQSLHDRSGEPMPTGDSFADHMPKVFAAWAAAEIIGAETYERFETRVAELLTEAAVPGRRLLCITSGGVIGMMLRHVLDLDMMKMSRVMLPIWNTSIHRLHVRDGETILAGYNAIPHLEAPERAGSRSYY</sequence>
<dbReference type="CDD" id="cd07067">
    <property type="entry name" value="HP_PGM_like"/>
    <property type="match status" value="1"/>
</dbReference>
<evidence type="ECO:0000313" key="3">
    <source>
        <dbReference type="Proteomes" id="UP000245390"/>
    </source>
</evidence>
<dbReference type="SMART" id="SM00855">
    <property type="entry name" value="PGAM"/>
    <property type="match status" value="1"/>
</dbReference>
<gene>
    <name evidence="2" type="ORF">C8D95_106145</name>
</gene>
<dbReference type="PANTHER" id="PTHR20935:SF0">
    <property type="entry name" value="SERINE_THREONINE-PROTEIN PHOSPHATASE PGAM5, MITOCHONDRIAL"/>
    <property type="match status" value="1"/>
</dbReference>
<dbReference type="GO" id="GO:0016787">
    <property type="term" value="F:hydrolase activity"/>
    <property type="evidence" value="ECO:0007669"/>
    <property type="project" value="UniProtKB-KW"/>
</dbReference>
<dbReference type="SUPFAM" id="SSF53254">
    <property type="entry name" value="Phosphoglycerate mutase-like"/>
    <property type="match status" value="1"/>
</dbReference>
<dbReference type="OrthoDB" id="280692at2"/>
<dbReference type="AlphaFoldDB" id="A0A316G4C8"/>